<dbReference type="AlphaFoldDB" id="A0A0A2EQ55"/>
<dbReference type="EMBL" id="JQJD01000060">
    <property type="protein sequence ID" value="KGN78489.1"/>
    <property type="molecule type" value="Genomic_DNA"/>
</dbReference>
<organism evidence="2 3">
    <name type="scientific">Porphyromonas cangingivalis</name>
    <dbReference type="NCBI Taxonomy" id="36874"/>
    <lineage>
        <taxon>Bacteria</taxon>
        <taxon>Pseudomonadati</taxon>
        <taxon>Bacteroidota</taxon>
        <taxon>Bacteroidia</taxon>
        <taxon>Bacteroidales</taxon>
        <taxon>Porphyromonadaceae</taxon>
        <taxon>Porphyromonas</taxon>
    </lineage>
</organism>
<keyword evidence="3" id="KW-1185">Reference proteome</keyword>
<proteinExistence type="predicted"/>
<evidence type="ECO:0000313" key="3">
    <source>
        <dbReference type="Proteomes" id="UP000030125"/>
    </source>
</evidence>
<dbReference type="RefSeq" id="WP_036852778.1">
    <property type="nucleotide sequence ID" value="NZ_JQJD01000060.1"/>
</dbReference>
<sequence>MKTKFIQPLIWALAFALALPACDKYNGTEPNDPYTPPAEGKVFMPVLVHKVDMEKVKETEKARGGHLDKMVPADLSKDRDYDTYTFKYEGKEVEEIKYEVQTQDKTLLMAKVKVASKSGVEKMNNLLKKKGFNDDHILAKMLESDLARESEDDLFVCKTQSDDPGKWFNFEQYEKQRKAMPTIKNLNEGWYDFMKNQAFKLAQVRNFEIEDNNGQLLEEKKKSYGKYEGQIIFAKFRPNEKYGSQILRGYFFEWDEETSADEAGYINEIIFIYTDPALGHYKDPRHDLSIPTRELLALLKKGGFEFDKNDRNMLFFKRNDSSKTLSYVLRSIGFDDVEDGREIFAMNLIGE</sequence>
<gene>
    <name evidence="2" type="ORF">HQ35_09720</name>
</gene>
<feature type="signal peptide" evidence="1">
    <location>
        <begin position="1"/>
        <end position="23"/>
    </location>
</feature>
<feature type="chain" id="PRO_5001998386" description="Lipoprotein" evidence="1">
    <location>
        <begin position="24"/>
        <end position="351"/>
    </location>
</feature>
<evidence type="ECO:0000256" key="1">
    <source>
        <dbReference type="SAM" id="SignalP"/>
    </source>
</evidence>
<evidence type="ECO:0008006" key="4">
    <source>
        <dbReference type="Google" id="ProtNLM"/>
    </source>
</evidence>
<dbReference type="Proteomes" id="UP000030125">
    <property type="component" value="Unassembled WGS sequence"/>
</dbReference>
<name>A0A0A2EQ55_PORCN</name>
<comment type="caution">
    <text evidence="2">The sequence shown here is derived from an EMBL/GenBank/DDBJ whole genome shotgun (WGS) entry which is preliminary data.</text>
</comment>
<keyword evidence="1" id="KW-0732">Signal</keyword>
<protein>
    <recommendedName>
        <fullName evidence="4">Lipoprotein</fullName>
    </recommendedName>
</protein>
<evidence type="ECO:0000313" key="2">
    <source>
        <dbReference type="EMBL" id="KGN78489.1"/>
    </source>
</evidence>
<reference evidence="2 3" key="1">
    <citation type="submission" date="2014-08" db="EMBL/GenBank/DDBJ databases">
        <title>Porphyromonas cangingivalis strain:COT-109_OH1386 Genome sequencing.</title>
        <authorList>
            <person name="Wallis C."/>
            <person name="Deusch O."/>
            <person name="O'Flynn C."/>
            <person name="Davis I."/>
            <person name="Jospin G."/>
            <person name="Darling A.E."/>
            <person name="Coil D.A."/>
            <person name="Alexiev A."/>
            <person name="Horsfall A."/>
            <person name="Kirkwood N."/>
            <person name="Harris S."/>
            <person name="Eisen J.A."/>
        </authorList>
    </citation>
    <scope>NUCLEOTIDE SEQUENCE [LARGE SCALE GENOMIC DNA]</scope>
    <source>
        <strain evidence="3">COT-109 OH1386</strain>
    </source>
</reference>
<accession>A0A0A2EQ55</accession>